<organism evidence="2 3">
    <name type="scientific">Christiangramia crocea</name>
    <dbReference type="NCBI Taxonomy" id="2904124"/>
    <lineage>
        <taxon>Bacteria</taxon>
        <taxon>Pseudomonadati</taxon>
        <taxon>Bacteroidota</taxon>
        <taxon>Flavobacteriia</taxon>
        <taxon>Flavobacteriales</taxon>
        <taxon>Flavobacteriaceae</taxon>
        <taxon>Christiangramia</taxon>
    </lineage>
</organism>
<feature type="domain" description="Macro" evidence="1">
    <location>
        <begin position="1"/>
        <end position="176"/>
    </location>
</feature>
<dbReference type="InterPro" id="IPR043472">
    <property type="entry name" value="Macro_dom-like"/>
</dbReference>
<evidence type="ECO:0000313" key="2">
    <source>
        <dbReference type="EMBL" id="MCG9971314.1"/>
    </source>
</evidence>
<dbReference type="PANTHER" id="PTHR11106">
    <property type="entry name" value="GANGLIOSIDE INDUCED DIFFERENTIATION ASSOCIATED PROTEIN 2-RELATED"/>
    <property type="match status" value="1"/>
</dbReference>
<dbReference type="CDD" id="cd02908">
    <property type="entry name" value="Macro_OAADPr_deacetylase"/>
    <property type="match status" value="1"/>
</dbReference>
<dbReference type="Proteomes" id="UP001139344">
    <property type="component" value="Unassembled WGS sequence"/>
</dbReference>
<dbReference type="PROSITE" id="PS51154">
    <property type="entry name" value="MACRO"/>
    <property type="match status" value="1"/>
</dbReference>
<evidence type="ECO:0000259" key="1">
    <source>
        <dbReference type="PROSITE" id="PS51154"/>
    </source>
</evidence>
<accession>A0A9X1UXH3</accession>
<reference evidence="2" key="1">
    <citation type="submission" date="2021-12" db="EMBL/GenBank/DDBJ databases">
        <title>Description of Gramella crocea sp. nov., a new bacterium isolated from activated sludge.</title>
        <authorList>
            <person name="Zhang X."/>
        </authorList>
    </citation>
    <scope>NUCLEOTIDE SEQUENCE</scope>
    <source>
        <strain evidence="2">YB25</strain>
    </source>
</reference>
<dbReference type="PANTHER" id="PTHR11106:SF27">
    <property type="entry name" value="MACRO DOMAIN-CONTAINING PROTEIN"/>
    <property type="match status" value="1"/>
</dbReference>
<protein>
    <submittedName>
        <fullName evidence="2">Macro domain-containing protein</fullName>
    </submittedName>
</protein>
<dbReference type="SUPFAM" id="SSF52949">
    <property type="entry name" value="Macro domain-like"/>
    <property type="match status" value="1"/>
</dbReference>
<dbReference type="SMART" id="SM00506">
    <property type="entry name" value="A1pp"/>
    <property type="match status" value="1"/>
</dbReference>
<name>A0A9X1UXH3_9FLAO</name>
<gene>
    <name evidence="2" type="ORF">LU635_06650</name>
</gene>
<dbReference type="RefSeq" id="WP_240097442.1">
    <property type="nucleotide sequence ID" value="NZ_JAJSON010000016.1"/>
</dbReference>
<dbReference type="InterPro" id="IPR002589">
    <property type="entry name" value="Macro_dom"/>
</dbReference>
<evidence type="ECO:0000313" key="3">
    <source>
        <dbReference type="Proteomes" id="UP001139344"/>
    </source>
</evidence>
<proteinExistence type="predicted"/>
<comment type="caution">
    <text evidence="2">The sequence shown here is derived from an EMBL/GenBank/DDBJ whole genome shotgun (WGS) entry which is preliminary data.</text>
</comment>
<dbReference type="EMBL" id="JAJSON010000016">
    <property type="protein sequence ID" value="MCG9971314.1"/>
    <property type="molecule type" value="Genomic_DNA"/>
</dbReference>
<keyword evidence="3" id="KW-1185">Reference proteome</keyword>
<sequence>MKTVIQNIGIEVEKGDISRQPELDAVVNAANAELAPGGGVAGAIHGTAGPQLYEECKPLAPIAPGEAVITKAYGLPNKHVIHCLGPVYGRDKPEDQLLASCYRNSLKLAEENKLESIGFPGISTGIFGYPKEQAVEVVFNTLLPELPKIRHLKKIKFVMFGDQDLQLYESKLKEIAVG</sequence>
<dbReference type="Gene3D" id="3.40.220.10">
    <property type="entry name" value="Leucine Aminopeptidase, subunit E, domain 1"/>
    <property type="match status" value="1"/>
</dbReference>
<dbReference type="AlphaFoldDB" id="A0A9X1UXH3"/>
<dbReference type="Pfam" id="PF01661">
    <property type="entry name" value="Macro"/>
    <property type="match status" value="1"/>
</dbReference>